<dbReference type="Pfam" id="PF23256">
    <property type="entry name" value="CHX17_2nd"/>
    <property type="match status" value="1"/>
</dbReference>
<evidence type="ECO:0000259" key="13">
    <source>
        <dbReference type="Pfam" id="PF23259"/>
    </source>
</evidence>
<evidence type="ECO:0000256" key="2">
    <source>
        <dbReference type="ARBA" id="ARBA00022448"/>
    </source>
</evidence>
<dbReference type="Gramene" id="rna33077">
    <property type="protein sequence ID" value="RHN57522.1"/>
    <property type="gene ID" value="gene33077"/>
</dbReference>
<dbReference type="InterPro" id="IPR006153">
    <property type="entry name" value="Cation/H_exchanger_TM"/>
</dbReference>
<dbReference type="AlphaFoldDB" id="G7KCS8"/>
<evidence type="ECO:0000313" key="17">
    <source>
        <dbReference type="Proteomes" id="UP000002051"/>
    </source>
</evidence>
<reference evidence="14 17" key="1">
    <citation type="journal article" date="2011" name="Nature">
        <title>The Medicago genome provides insight into the evolution of rhizobial symbioses.</title>
        <authorList>
            <person name="Young N.D."/>
            <person name="Debelle F."/>
            <person name="Oldroyd G.E."/>
            <person name="Geurts R."/>
            <person name="Cannon S.B."/>
            <person name="Udvardi M.K."/>
            <person name="Benedito V.A."/>
            <person name="Mayer K.F."/>
            <person name="Gouzy J."/>
            <person name="Schoof H."/>
            <person name="Van de Peer Y."/>
            <person name="Proost S."/>
            <person name="Cook D.R."/>
            <person name="Meyers B.C."/>
            <person name="Spannagl M."/>
            <person name="Cheung F."/>
            <person name="De Mita S."/>
            <person name="Krishnakumar V."/>
            <person name="Gundlach H."/>
            <person name="Zhou S."/>
            <person name="Mudge J."/>
            <person name="Bharti A.K."/>
            <person name="Murray J.D."/>
            <person name="Naoumkina M.A."/>
            <person name="Rosen B."/>
            <person name="Silverstein K.A."/>
            <person name="Tang H."/>
            <person name="Rombauts S."/>
            <person name="Zhao P.X."/>
            <person name="Zhou P."/>
            <person name="Barbe V."/>
            <person name="Bardou P."/>
            <person name="Bechner M."/>
            <person name="Bellec A."/>
            <person name="Berger A."/>
            <person name="Berges H."/>
            <person name="Bidwell S."/>
            <person name="Bisseling T."/>
            <person name="Choisne N."/>
            <person name="Couloux A."/>
            <person name="Denny R."/>
            <person name="Deshpande S."/>
            <person name="Dai X."/>
            <person name="Doyle J.J."/>
            <person name="Dudez A.M."/>
            <person name="Farmer A.D."/>
            <person name="Fouteau S."/>
            <person name="Franken C."/>
            <person name="Gibelin C."/>
            <person name="Gish J."/>
            <person name="Goldstein S."/>
            <person name="Gonzalez A.J."/>
            <person name="Green P.J."/>
            <person name="Hallab A."/>
            <person name="Hartog M."/>
            <person name="Hua A."/>
            <person name="Humphray S.J."/>
            <person name="Jeong D.H."/>
            <person name="Jing Y."/>
            <person name="Jocker A."/>
            <person name="Kenton S.M."/>
            <person name="Kim D.J."/>
            <person name="Klee K."/>
            <person name="Lai H."/>
            <person name="Lang C."/>
            <person name="Lin S."/>
            <person name="Macmil S.L."/>
            <person name="Magdelenat G."/>
            <person name="Matthews L."/>
            <person name="McCorrison J."/>
            <person name="Monaghan E.L."/>
            <person name="Mun J.H."/>
            <person name="Najar F.Z."/>
            <person name="Nicholson C."/>
            <person name="Noirot C."/>
            <person name="O'Bleness M."/>
            <person name="Paule C.R."/>
            <person name="Poulain J."/>
            <person name="Prion F."/>
            <person name="Qin B."/>
            <person name="Qu C."/>
            <person name="Retzel E.F."/>
            <person name="Riddle C."/>
            <person name="Sallet E."/>
            <person name="Samain S."/>
            <person name="Samson N."/>
            <person name="Sanders I."/>
            <person name="Saurat O."/>
            <person name="Scarpelli C."/>
            <person name="Schiex T."/>
            <person name="Segurens B."/>
            <person name="Severin A.J."/>
            <person name="Sherrier D.J."/>
            <person name="Shi R."/>
            <person name="Sims S."/>
            <person name="Singer S.R."/>
            <person name="Sinharoy S."/>
            <person name="Sterck L."/>
            <person name="Viollet A."/>
            <person name="Wang B.B."/>
            <person name="Wang K."/>
            <person name="Wang M."/>
            <person name="Wang X."/>
            <person name="Warfsmann J."/>
            <person name="Weissenbach J."/>
            <person name="White D.D."/>
            <person name="White J.D."/>
            <person name="Wiley G.B."/>
            <person name="Wincker P."/>
            <person name="Xing Y."/>
            <person name="Yang L."/>
            <person name="Yao Z."/>
            <person name="Ying F."/>
            <person name="Zhai J."/>
            <person name="Zhou L."/>
            <person name="Zuber A."/>
            <person name="Denarie J."/>
            <person name="Dixon R.A."/>
            <person name="May G.D."/>
            <person name="Schwartz D.C."/>
            <person name="Rogers J."/>
            <person name="Quetier F."/>
            <person name="Town C.D."/>
            <person name="Roe B.A."/>
        </authorList>
    </citation>
    <scope>NUCLEOTIDE SEQUENCE [LARGE SCALE GENOMIC DNA]</scope>
    <source>
        <strain evidence="14">A17</strain>
        <strain evidence="16 17">cv. Jemalong A17</strain>
    </source>
</reference>
<dbReference type="PANTHER" id="PTHR32468:SF101">
    <property type="entry name" value="CATION_H+ EXCHANGER 2"/>
    <property type="match status" value="1"/>
</dbReference>
<dbReference type="GO" id="GO:0012505">
    <property type="term" value="C:endomembrane system"/>
    <property type="evidence" value="ECO:0000318"/>
    <property type="project" value="GO_Central"/>
</dbReference>
<feature type="domain" description="Cation/H+ exchanger transmembrane" evidence="11">
    <location>
        <begin position="83"/>
        <end position="472"/>
    </location>
</feature>
<keyword evidence="3" id="KW-0633">Potassium transport</keyword>
<dbReference type="PANTHER" id="PTHR32468">
    <property type="entry name" value="CATION/H + ANTIPORTER"/>
    <property type="match status" value="1"/>
</dbReference>
<dbReference type="GO" id="GO:0006813">
    <property type="term" value="P:potassium ion transport"/>
    <property type="evidence" value="ECO:0007669"/>
    <property type="project" value="UniProtKB-KW"/>
</dbReference>
<dbReference type="eggNOG" id="KOG1650">
    <property type="taxonomic scope" value="Eukaryota"/>
</dbReference>
<evidence type="ECO:0000256" key="9">
    <source>
        <dbReference type="ARBA" id="ARBA00038341"/>
    </source>
</evidence>
<evidence type="ECO:0000256" key="8">
    <source>
        <dbReference type="ARBA" id="ARBA00023136"/>
    </source>
</evidence>
<dbReference type="InterPro" id="IPR050794">
    <property type="entry name" value="CPA2_transporter"/>
</dbReference>
<feature type="transmembrane region" description="Helical" evidence="10">
    <location>
        <begin position="395"/>
        <end position="419"/>
    </location>
</feature>
<evidence type="ECO:0000256" key="4">
    <source>
        <dbReference type="ARBA" id="ARBA00022692"/>
    </source>
</evidence>
<dbReference type="Gene3D" id="1.20.1530.20">
    <property type="match status" value="1"/>
</dbReference>
<dbReference type="InterPro" id="IPR057291">
    <property type="entry name" value="CHX17_2nd"/>
</dbReference>
<dbReference type="HOGENOM" id="CLU_005126_6_1_1"/>
<feature type="transmembrane region" description="Helical" evidence="10">
    <location>
        <begin position="235"/>
        <end position="257"/>
    </location>
</feature>
<evidence type="ECO:0000256" key="5">
    <source>
        <dbReference type="ARBA" id="ARBA00022958"/>
    </source>
</evidence>
<keyword evidence="2" id="KW-0813">Transport</keyword>
<evidence type="ECO:0000313" key="16">
    <source>
        <dbReference type="EnsemblPlants" id="AET00149"/>
    </source>
</evidence>
<evidence type="ECO:0000256" key="1">
    <source>
        <dbReference type="ARBA" id="ARBA00004141"/>
    </source>
</evidence>
<evidence type="ECO:0000313" key="14">
    <source>
        <dbReference type="EMBL" id="AET00149.1"/>
    </source>
</evidence>
<keyword evidence="6 10" id="KW-1133">Transmembrane helix</keyword>
<protein>
    <submittedName>
        <fullName evidence="14">Cation/H+ exchanger 2</fullName>
    </submittedName>
    <submittedName>
        <fullName evidence="15">Putative cation/H+ exchanger</fullName>
    </submittedName>
</protein>
<proteinExistence type="inferred from homology"/>
<keyword evidence="17" id="KW-1185">Reference proteome</keyword>
<dbReference type="EMBL" id="CM001221">
    <property type="protein sequence ID" value="AET00149.1"/>
    <property type="molecule type" value="Genomic_DNA"/>
</dbReference>
<dbReference type="GO" id="GO:0098662">
    <property type="term" value="P:inorganic cation transmembrane transport"/>
    <property type="evidence" value="ECO:0000318"/>
    <property type="project" value="GO_Central"/>
</dbReference>
<sequence>MDAKAATNFGNMILNRTIFKYAYINTTASDPGGKVLELNVCIDMPPKVVSDGFWANHDQAAMPMQSTLPLLELQILTIFVITQCFHLVLKRIGVPYFVSQILAGLVLGPSSLKISNRWNGFKNILFPYGIEDVISVISLIGYAFFLFLCCVKMDFTIITRTGRKAWAIAFCSFMIPTFVGLVVCYRFSEYWGHKMGDFEAKNLPVIVIGQSGCYFVVIASLLSDLEILNSELGRLALSIAMVMDSFNSIVTGIGTAFVSSLPADLSKGADGAAHVKAFLAVFYYICFMVVTPLVVRPILQWFVSRTPEGRPVKKEYTYIVFVMALAVGMLALVPKQSIIGGMCLLGLIVPEGPPLGTEMIKQLELFCSWFLFPIFVTSCAMKVDLNMHVKSEYVYVWLGFIVAIHLFKMLVTTGICWYCNMPMIDGLCLALMLSCKGVVDFCTNVFLHDAKLFSKESLSVMSLNVLVIGTLARIGVKFLYDPSRKYAGYQKRNILSLKPNSELKIVSCILKPSHIIPIKNVFDICSPTSNNPLVVHIIHLMELVGRSSPVFISHRLQERIGSGRYAFSEDVIVTFDLFEHDNLGTAKVNTYTAISPMGLMHDDICYLALDKLASIIIVPFHLRWLEDGSVESGDANIRSLNTKVLERAPCSVAILVNRGYSSPFNHNDNTKQIAMIFLGGPDDREALCLAKRTIKEDTYHLVVYHLVSSNKNEEATNWEVMLDDELLKSVKGVYGSVDNVTYEKVEVENSSDTTAFISDIANQHDFIIVGRRNGIKSPQTQALASWTEYPELGVLGDLLASPDTITKASILVVQQQLMPKP</sequence>
<evidence type="ECO:0000256" key="6">
    <source>
        <dbReference type="ARBA" id="ARBA00022989"/>
    </source>
</evidence>
<feature type="transmembrane region" description="Helical" evidence="10">
    <location>
        <begin position="363"/>
        <end position="383"/>
    </location>
</feature>
<dbReference type="Pfam" id="PF00999">
    <property type="entry name" value="Na_H_Exchanger"/>
    <property type="match status" value="1"/>
</dbReference>
<keyword evidence="4 10" id="KW-0812">Transmembrane</keyword>
<evidence type="ECO:0000256" key="7">
    <source>
        <dbReference type="ARBA" id="ARBA00023065"/>
    </source>
</evidence>
<dbReference type="EnsemblPlants" id="AET00149">
    <property type="protein sequence ID" value="AET00149"/>
    <property type="gene ID" value="MTR_5g088840"/>
</dbReference>
<dbReference type="PaxDb" id="3880-AET00149"/>
<reference evidence="15" key="4">
    <citation type="journal article" date="2018" name="Nat. Plants">
        <title>Whole-genome landscape of Medicago truncatula symbiotic genes.</title>
        <authorList>
            <person name="Pecrix Y."/>
            <person name="Gamas P."/>
            <person name="Carrere S."/>
        </authorList>
    </citation>
    <scope>NUCLEOTIDE SEQUENCE</scope>
    <source>
        <tissue evidence="15">Leaves</tissue>
    </source>
</reference>
<reference evidence="16" key="3">
    <citation type="submission" date="2015-04" db="UniProtKB">
        <authorList>
            <consortium name="EnsemblPlants"/>
        </authorList>
    </citation>
    <scope>IDENTIFICATION</scope>
    <source>
        <strain evidence="16">cv. Jemalong A17</strain>
    </source>
</reference>
<evidence type="ECO:0000256" key="10">
    <source>
        <dbReference type="SAM" id="Phobius"/>
    </source>
</evidence>
<feature type="transmembrane region" description="Helical" evidence="10">
    <location>
        <begin position="165"/>
        <end position="188"/>
    </location>
</feature>
<reference evidence="14 17" key="2">
    <citation type="journal article" date="2014" name="BMC Genomics">
        <title>An improved genome release (version Mt4.0) for the model legume Medicago truncatula.</title>
        <authorList>
            <person name="Tang H."/>
            <person name="Krishnakumar V."/>
            <person name="Bidwell S."/>
            <person name="Rosen B."/>
            <person name="Chan A."/>
            <person name="Zhou S."/>
            <person name="Gentzbittel L."/>
            <person name="Childs K.L."/>
            <person name="Yandell M."/>
            <person name="Gundlach H."/>
            <person name="Mayer K.F."/>
            <person name="Schwartz D.C."/>
            <person name="Town C.D."/>
        </authorList>
    </citation>
    <scope>GENOME REANNOTATION</scope>
    <source>
        <strain evidence="16 17">cv. Jemalong A17</strain>
    </source>
</reference>
<keyword evidence="8 10" id="KW-0472">Membrane</keyword>
<dbReference type="Proteomes" id="UP000002051">
    <property type="component" value="Chromosome 5"/>
</dbReference>
<dbReference type="GO" id="GO:0015297">
    <property type="term" value="F:antiporter activity"/>
    <property type="evidence" value="ECO:0007669"/>
    <property type="project" value="InterPro"/>
</dbReference>
<evidence type="ECO:0000259" key="11">
    <source>
        <dbReference type="Pfam" id="PF00999"/>
    </source>
</evidence>
<evidence type="ECO:0000313" key="15">
    <source>
        <dbReference type="EMBL" id="RHN57522.1"/>
    </source>
</evidence>
<feature type="domain" description="Cation/H(+) antiporter central" evidence="12">
    <location>
        <begin position="533"/>
        <end position="664"/>
    </location>
</feature>
<dbReference type="EMBL" id="PSQE01000005">
    <property type="protein sequence ID" value="RHN57522.1"/>
    <property type="molecule type" value="Genomic_DNA"/>
</dbReference>
<feature type="transmembrane region" description="Helical" evidence="10">
    <location>
        <begin position="277"/>
        <end position="295"/>
    </location>
</feature>
<comment type="subcellular location">
    <subcellularLocation>
        <location evidence="1">Membrane</location>
        <topology evidence="1">Multi-pass membrane protein</topology>
    </subcellularLocation>
</comment>
<feature type="transmembrane region" description="Helical" evidence="10">
    <location>
        <begin position="316"/>
        <end position="332"/>
    </location>
</feature>
<accession>G7KCS8</accession>
<name>G7KCS8_MEDTR</name>
<comment type="similarity">
    <text evidence="9">Belongs to the monovalent cation:proton antiporter 2 (CPA2) transporter (TC 2.A.37) family. CHX (TC 2.A.37.4) subfamily.</text>
</comment>
<keyword evidence="7" id="KW-0406">Ion transport</keyword>
<feature type="domain" description="Cation/H(+) antiporter C-terminal" evidence="13">
    <location>
        <begin position="673"/>
        <end position="815"/>
    </location>
</feature>
<dbReference type="InterPro" id="IPR057290">
    <property type="entry name" value="CHX17_C"/>
</dbReference>
<dbReference type="Proteomes" id="UP000265566">
    <property type="component" value="Chromosome 5"/>
</dbReference>
<feature type="transmembrane region" description="Helical" evidence="10">
    <location>
        <begin position="96"/>
        <end position="114"/>
    </location>
</feature>
<feature type="transmembrane region" description="Helical" evidence="10">
    <location>
        <begin position="203"/>
        <end position="223"/>
    </location>
</feature>
<dbReference type="Pfam" id="PF23259">
    <property type="entry name" value="CHX17_C"/>
    <property type="match status" value="1"/>
</dbReference>
<gene>
    <name evidence="14" type="ordered locus">MTR_5g088840</name>
    <name evidence="15" type="ORF">MtrunA17_Chr5g0441291</name>
</gene>
<feature type="transmembrane region" description="Helical" evidence="10">
    <location>
        <begin position="134"/>
        <end position="153"/>
    </location>
</feature>
<dbReference type="GO" id="GO:0016020">
    <property type="term" value="C:membrane"/>
    <property type="evidence" value="ECO:0007669"/>
    <property type="project" value="UniProtKB-SubCell"/>
</dbReference>
<keyword evidence="5" id="KW-0630">Potassium</keyword>
<organism evidence="14 17">
    <name type="scientific">Medicago truncatula</name>
    <name type="common">Barrel medic</name>
    <name type="synonym">Medicago tribuloides</name>
    <dbReference type="NCBI Taxonomy" id="3880"/>
    <lineage>
        <taxon>Eukaryota</taxon>
        <taxon>Viridiplantae</taxon>
        <taxon>Streptophyta</taxon>
        <taxon>Embryophyta</taxon>
        <taxon>Tracheophyta</taxon>
        <taxon>Spermatophyta</taxon>
        <taxon>Magnoliopsida</taxon>
        <taxon>eudicotyledons</taxon>
        <taxon>Gunneridae</taxon>
        <taxon>Pentapetalae</taxon>
        <taxon>rosids</taxon>
        <taxon>fabids</taxon>
        <taxon>Fabales</taxon>
        <taxon>Fabaceae</taxon>
        <taxon>Papilionoideae</taxon>
        <taxon>50 kb inversion clade</taxon>
        <taxon>NPAAA clade</taxon>
        <taxon>Hologalegina</taxon>
        <taxon>IRL clade</taxon>
        <taxon>Trifolieae</taxon>
        <taxon>Medicago</taxon>
    </lineage>
</organism>
<dbReference type="InterPro" id="IPR038770">
    <property type="entry name" value="Na+/solute_symporter_sf"/>
</dbReference>
<evidence type="ECO:0000256" key="3">
    <source>
        <dbReference type="ARBA" id="ARBA00022538"/>
    </source>
</evidence>
<dbReference type="GO" id="GO:0006885">
    <property type="term" value="P:regulation of pH"/>
    <property type="evidence" value="ECO:0000318"/>
    <property type="project" value="GO_Central"/>
</dbReference>
<dbReference type="GO" id="GO:1902600">
    <property type="term" value="P:proton transmembrane transport"/>
    <property type="evidence" value="ECO:0007669"/>
    <property type="project" value="InterPro"/>
</dbReference>
<evidence type="ECO:0000259" key="12">
    <source>
        <dbReference type="Pfam" id="PF23256"/>
    </source>
</evidence>